<reference evidence="2" key="1">
    <citation type="submission" date="2020-03" db="EMBL/GenBank/DDBJ databases">
        <authorList>
            <person name="Weist P."/>
        </authorList>
    </citation>
    <scope>NUCLEOTIDE SEQUENCE</scope>
</reference>
<name>A0A9N7TPJ7_PLEPL</name>
<comment type="caution">
    <text evidence="2">The sequence shown here is derived from an EMBL/GenBank/DDBJ whole genome shotgun (WGS) entry which is preliminary data.</text>
</comment>
<proteinExistence type="predicted"/>
<feature type="region of interest" description="Disordered" evidence="1">
    <location>
        <begin position="70"/>
        <end position="89"/>
    </location>
</feature>
<sequence length="122" mass="13747">MLALQFAGDLCGMHPASKQTSANLVSVRSPHTFNYQAIIQMLLAKMKASGTCNDSEPFQRTWQTWQKINQNTRPRGPGELSRPHLPAQNEDKTIMTRLAATQLSHCSIMSENEIDLKILRRP</sequence>
<dbReference type="EMBL" id="CADEAL010000180">
    <property type="protein sequence ID" value="CAB1415898.1"/>
    <property type="molecule type" value="Genomic_DNA"/>
</dbReference>
<dbReference type="AlphaFoldDB" id="A0A9N7TPJ7"/>
<keyword evidence="3" id="KW-1185">Reference proteome</keyword>
<evidence type="ECO:0000256" key="1">
    <source>
        <dbReference type="SAM" id="MobiDB-lite"/>
    </source>
</evidence>
<evidence type="ECO:0000313" key="2">
    <source>
        <dbReference type="EMBL" id="CAB1415898.1"/>
    </source>
</evidence>
<organism evidence="2 3">
    <name type="scientific">Pleuronectes platessa</name>
    <name type="common">European plaice</name>
    <dbReference type="NCBI Taxonomy" id="8262"/>
    <lineage>
        <taxon>Eukaryota</taxon>
        <taxon>Metazoa</taxon>
        <taxon>Chordata</taxon>
        <taxon>Craniata</taxon>
        <taxon>Vertebrata</taxon>
        <taxon>Euteleostomi</taxon>
        <taxon>Actinopterygii</taxon>
        <taxon>Neopterygii</taxon>
        <taxon>Teleostei</taxon>
        <taxon>Neoteleostei</taxon>
        <taxon>Acanthomorphata</taxon>
        <taxon>Carangaria</taxon>
        <taxon>Pleuronectiformes</taxon>
        <taxon>Pleuronectoidei</taxon>
        <taxon>Pleuronectidae</taxon>
        <taxon>Pleuronectes</taxon>
    </lineage>
</organism>
<accession>A0A9N7TPJ7</accession>
<protein>
    <submittedName>
        <fullName evidence="2">Uncharacterized protein</fullName>
    </submittedName>
</protein>
<evidence type="ECO:0000313" key="3">
    <source>
        <dbReference type="Proteomes" id="UP001153269"/>
    </source>
</evidence>
<dbReference type="Proteomes" id="UP001153269">
    <property type="component" value="Unassembled WGS sequence"/>
</dbReference>
<gene>
    <name evidence="2" type="ORF">PLEPLA_LOCUS3617</name>
</gene>